<keyword evidence="3" id="KW-1185">Reference proteome</keyword>
<evidence type="ECO:0000313" key="3">
    <source>
        <dbReference type="Proteomes" id="UP001237642"/>
    </source>
</evidence>
<evidence type="ECO:0000313" key="2">
    <source>
        <dbReference type="EMBL" id="KAK1367471.1"/>
    </source>
</evidence>
<dbReference type="PANTHER" id="PTHR31374:SF203">
    <property type="entry name" value="AUXIN-RESPONSIVE PROTEIN SAUR71-LIKE"/>
    <property type="match status" value="1"/>
</dbReference>
<dbReference type="EMBL" id="JAUIZM010000009">
    <property type="protein sequence ID" value="KAK1367471.1"/>
    <property type="molecule type" value="Genomic_DNA"/>
</dbReference>
<organism evidence="2 3">
    <name type="scientific">Heracleum sosnowskyi</name>
    <dbReference type="NCBI Taxonomy" id="360622"/>
    <lineage>
        <taxon>Eukaryota</taxon>
        <taxon>Viridiplantae</taxon>
        <taxon>Streptophyta</taxon>
        <taxon>Embryophyta</taxon>
        <taxon>Tracheophyta</taxon>
        <taxon>Spermatophyta</taxon>
        <taxon>Magnoliopsida</taxon>
        <taxon>eudicotyledons</taxon>
        <taxon>Gunneridae</taxon>
        <taxon>Pentapetalae</taxon>
        <taxon>asterids</taxon>
        <taxon>campanulids</taxon>
        <taxon>Apiales</taxon>
        <taxon>Apiaceae</taxon>
        <taxon>Apioideae</taxon>
        <taxon>apioid superclade</taxon>
        <taxon>Tordylieae</taxon>
        <taxon>Tordyliinae</taxon>
        <taxon>Heracleum</taxon>
    </lineage>
</organism>
<accession>A0AAD8MB66</accession>
<reference evidence="2" key="2">
    <citation type="submission" date="2023-05" db="EMBL/GenBank/DDBJ databases">
        <authorList>
            <person name="Schelkunov M.I."/>
        </authorList>
    </citation>
    <scope>NUCLEOTIDE SEQUENCE</scope>
    <source>
        <strain evidence="2">Hsosn_3</strain>
        <tissue evidence="2">Leaf</tissue>
    </source>
</reference>
<dbReference type="GO" id="GO:0009733">
    <property type="term" value="P:response to auxin"/>
    <property type="evidence" value="ECO:0007669"/>
    <property type="project" value="InterPro"/>
</dbReference>
<dbReference type="Proteomes" id="UP001237642">
    <property type="component" value="Unassembled WGS sequence"/>
</dbReference>
<evidence type="ECO:0000256" key="1">
    <source>
        <dbReference type="ARBA" id="ARBA00006974"/>
    </source>
</evidence>
<dbReference type="PANTHER" id="PTHR31374">
    <property type="entry name" value="AUXIN-INDUCED PROTEIN-LIKE-RELATED"/>
    <property type="match status" value="1"/>
</dbReference>
<comment type="similarity">
    <text evidence="1">Belongs to the ARG7 family.</text>
</comment>
<dbReference type="Pfam" id="PF02519">
    <property type="entry name" value="Auxin_inducible"/>
    <property type="match status" value="1"/>
</dbReference>
<dbReference type="InterPro" id="IPR003676">
    <property type="entry name" value="SAUR_fam"/>
</dbReference>
<proteinExistence type="inferred from homology"/>
<name>A0AAD8MB66_9APIA</name>
<reference evidence="2" key="1">
    <citation type="submission" date="2023-02" db="EMBL/GenBank/DDBJ databases">
        <title>Genome of toxic invasive species Heracleum sosnowskyi carries increased number of genes despite the absence of recent whole-genome duplications.</title>
        <authorList>
            <person name="Schelkunov M."/>
            <person name="Shtratnikova V."/>
            <person name="Makarenko M."/>
            <person name="Klepikova A."/>
            <person name="Omelchenko D."/>
            <person name="Novikova G."/>
            <person name="Obukhova E."/>
            <person name="Bogdanov V."/>
            <person name="Penin A."/>
            <person name="Logacheva M."/>
        </authorList>
    </citation>
    <scope>NUCLEOTIDE SEQUENCE</scope>
    <source>
        <strain evidence="2">Hsosn_3</strain>
        <tissue evidence="2">Leaf</tissue>
    </source>
</reference>
<gene>
    <name evidence="2" type="ORF">POM88_043032</name>
</gene>
<dbReference type="AlphaFoldDB" id="A0AAD8MB66"/>
<sequence length="141" mass="15966">MAFTIKNVNKIRQIVRLKLVMQKWKSMSVSGKRVPSGSLGVYVGAERCRFVIPTRYLKLPLFVSLLEKAEEEYGFQSDGGLVLPCEVEFFEAAVELLERDEHRFGAIGFNELVELFSSSSSFECKDSKGAFTPLLHRKARV</sequence>
<protein>
    <submittedName>
        <fullName evidence="2">Auxin-responsive protein SAUR50</fullName>
    </submittedName>
</protein>
<comment type="caution">
    <text evidence="2">The sequence shown here is derived from an EMBL/GenBank/DDBJ whole genome shotgun (WGS) entry which is preliminary data.</text>
</comment>